<dbReference type="GeneID" id="107272676"/>
<keyword evidence="1" id="KW-1185">Reference proteome</keyword>
<evidence type="ECO:0000313" key="2">
    <source>
        <dbReference type="RefSeq" id="XP_015605550.1"/>
    </source>
</evidence>
<proteinExistence type="predicted"/>
<protein>
    <submittedName>
        <fullName evidence="2">Dymeclin-like</fullName>
    </submittedName>
</protein>
<sequence>MSLKYQIFNKICSKDNIASVQQVINFFSHKLEQRDQSQIGVSQVLATIQQGATQWPYDRLRVVPKKF</sequence>
<reference evidence="2" key="1">
    <citation type="submission" date="2025-08" db="UniProtKB">
        <authorList>
            <consortium name="RefSeq"/>
        </authorList>
    </citation>
    <scope>IDENTIFICATION</scope>
</reference>
<evidence type="ECO:0000313" key="1">
    <source>
        <dbReference type="Proteomes" id="UP000694920"/>
    </source>
</evidence>
<name>A0AAJ7C9Y5_CEPCN</name>
<dbReference type="AlphaFoldDB" id="A0AAJ7C9Y5"/>
<dbReference type="Proteomes" id="UP000694920">
    <property type="component" value="Unplaced"/>
</dbReference>
<organism evidence="1 2">
    <name type="scientific">Cephus cinctus</name>
    <name type="common">Wheat stem sawfly</name>
    <dbReference type="NCBI Taxonomy" id="211228"/>
    <lineage>
        <taxon>Eukaryota</taxon>
        <taxon>Metazoa</taxon>
        <taxon>Ecdysozoa</taxon>
        <taxon>Arthropoda</taxon>
        <taxon>Hexapoda</taxon>
        <taxon>Insecta</taxon>
        <taxon>Pterygota</taxon>
        <taxon>Neoptera</taxon>
        <taxon>Endopterygota</taxon>
        <taxon>Hymenoptera</taxon>
        <taxon>Cephoidea</taxon>
        <taxon>Cephidae</taxon>
        <taxon>Cephus</taxon>
    </lineage>
</organism>
<accession>A0AAJ7C9Y5</accession>
<gene>
    <name evidence="2" type="primary">LOC107272676</name>
</gene>
<dbReference type="RefSeq" id="XP_015605550.1">
    <property type="nucleotide sequence ID" value="XM_015750064.1"/>
</dbReference>
<dbReference type="KEGG" id="ccin:107272676"/>